<dbReference type="OrthoDB" id="2432613at2759"/>
<feature type="chain" id="PRO_5022853498" description="Yeast cell wall synthesis Kre9/Knh1-like N-terminal domain-containing protein" evidence="3">
    <location>
        <begin position="24"/>
        <end position="255"/>
    </location>
</feature>
<dbReference type="EMBL" id="ML210199">
    <property type="protein sequence ID" value="TFK24545.1"/>
    <property type="molecule type" value="Genomic_DNA"/>
</dbReference>
<keyword evidence="6" id="KW-1185">Reference proteome</keyword>
<evidence type="ECO:0000256" key="3">
    <source>
        <dbReference type="SAM" id="SignalP"/>
    </source>
</evidence>
<name>A0A5C3KWC7_COPMA</name>
<evidence type="ECO:0000313" key="6">
    <source>
        <dbReference type="Proteomes" id="UP000307440"/>
    </source>
</evidence>
<accession>A0A5C3KWC7</accession>
<feature type="region of interest" description="Disordered" evidence="2">
    <location>
        <begin position="151"/>
        <end position="233"/>
    </location>
</feature>
<dbReference type="PANTHER" id="PTHR40633:SF1">
    <property type="entry name" value="GPI ANCHORED SERINE-THREONINE RICH PROTEIN (AFU_ORTHOLOGUE AFUA_1G03630)"/>
    <property type="match status" value="1"/>
</dbReference>
<protein>
    <recommendedName>
        <fullName evidence="4">Yeast cell wall synthesis Kre9/Knh1-like N-terminal domain-containing protein</fullName>
    </recommendedName>
</protein>
<dbReference type="PANTHER" id="PTHR40633">
    <property type="entry name" value="MATRIX PROTEIN, PUTATIVE (AFU_ORTHOLOGUE AFUA_8G05410)-RELATED"/>
    <property type="match status" value="1"/>
</dbReference>
<evidence type="ECO:0000259" key="4">
    <source>
        <dbReference type="Pfam" id="PF10342"/>
    </source>
</evidence>
<feature type="domain" description="Yeast cell wall synthesis Kre9/Knh1-like N-terminal" evidence="4">
    <location>
        <begin position="30"/>
        <end position="123"/>
    </location>
</feature>
<keyword evidence="1 3" id="KW-0732">Signal</keyword>
<dbReference type="STRING" id="230819.A0A5C3KWC7"/>
<feature type="signal peptide" evidence="3">
    <location>
        <begin position="1"/>
        <end position="23"/>
    </location>
</feature>
<dbReference type="Pfam" id="PF10342">
    <property type="entry name" value="Kre9_KNH"/>
    <property type="match status" value="1"/>
</dbReference>
<evidence type="ECO:0000313" key="5">
    <source>
        <dbReference type="EMBL" id="TFK24545.1"/>
    </source>
</evidence>
<dbReference type="InterPro" id="IPR052982">
    <property type="entry name" value="SRP1/TIP1-like"/>
</dbReference>
<proteinExistence type="predicted"/>
<evidence type="ECO:0000256" key="1">
    <source>
        <dbReference type="ARBA" id="ARBA00022729"/>
    </source>
</evidence>
<reference evidence="5 6" key="1">
    <citation type="journal article" date="2019" name="Nat. Ecol. Evol.">
        <title>Megaphylogeny resolves global patterns of mushroom evolution.</title>
        <authorList>
            <person name="Varga T."/>
            <person name="Krizsan K."/>
            <person name="Foldi C."/>
            <person name="Dima B."/>
            <person name="Sanchez-Garcia M."/>
            <person name="Sanchez-Ramirez S."/>
            <person name="Szollosi G.J."/>
            <person name="Szarkandi J.G."/>
            <person name="Papp V."/>
            <person name="Albert L."/>
            <person name="Andreopoulos W."/>
            <person name="Angelini C."/>
            <person name="Antonin V."/>
            <person name="Barry K.W."/>
            <person name="Bougher N.L."/>
            <person name="Buchanan P."/>
            <person name="Buyck B."/>
            <person name="Bense V."/>
            <person name="Catcheside P."/>
            <person name="Chovatia M."/>
            <person name="Cooper J."/>
            <person name="Damon W."/>
            <person name="Desjardin D."/>
            <person name="Finy P."/>
            <person name="Geml J."/>
            <person name="Haridas S."/>
            <person name="Hughes K."/>
            <person name="Justo A."/>
            <person name="Karasinski D."/>
            <person name="Kautmanova I."/>
            <person name="Kiss B."/>
            <person name="Kocsube S."/>
            <person name="Kotiranta H."/>
            <person name="LaButti K.M."/>
            <person name="Lechner B.E."/>
            <person name="Liimatainen K."/>
            <person name="Lipzen A."/>
            <person name="Lukacs Z."/>
            <person name="Mihaltcheva S."/>
            <person name="Morgado L.N."/>
            <person name="Niskanen T."/>
            <person name="Noordeloos M.E."/>
            <person name="Ohm R.A."/>
            <person name="Ortiz-Santana B."/>
            <person name="Ovrebo C."/>
            <person name="Racz N."/>
            <person name="Riley R."/>
            <person name="Savchenko A."/>
            <person name="Shiryaev A."/>
            <person name="Soop K."/>
            <person name="Spirin V."/>
            <person name="Szebenyi C."/>
            <person name="Tomsovsky M."/>
            <person name="Tulloss R.E."/>
            <person name="Uehling J."/>
            <person name="Grigoriev I.V."/>
            <person name="Vagvolgyi C."/>
            <person name="Papp T."/>
            <person name="Martin F.M."/>
            <person name="Miettinen O."/>
            <person name="Hibbett D.S."/>
            <person name="Nagy L.G."/>
        </authorList>
    </citation>
    <scope>NUCLEOTIDE SEQUENCE [LARGE SCALE GENOMIC DNA]</scope>
    <source>
        <strain evidence="5 6">CBS 121175</strain>
    </source>
</reference>
<organism evidence="5 6">
    <name type="scientific">Coprinopsis marcescibilis</name>
    <name type="common">Agaric fungus</name>
    <name type="synonym">Psathyrella marcescibilis</name>
    <dbReference type="NCBI Taxonomy" id="230819"/>
    <lineage>
        <taxon>Eukaryota</taxon>
        <taxon>Fungi</taxon>
        <taxon>Dikarya</taxon>
        <taxon>Basidiomycota</taxon>
        <taxon>Agaricomycotina</taxon>
        <taxon>Agaricomycetes</taxon>
        <taxon>Agaricomycetidae</taxon>
        <taxon>Agaricales</taxon>
        <taxon>Agaricineae</taxon>
        <taxon>Psathyrellaceae</taxon>
        <taxon>Coprinopsis</taxon>
    </lineage>
</organism>
<dbReference type="AlphaFoldDB" id="A0A5C3KWC7"/>
<evidence type="ECO:0000256" key="2">
    <source>
        <dbReference type="SAM" id="MobiDB-lite"/>
    </source>
</evidence>
<feature type="compositionally biased region" description="Low complexity" evidence="2">
    <location>
        <begin position="206"/>
        <end position="223"/>
    </location>
</feature>
<gene>
    <name evidence="5" type="ORF">FA15DRAFT_592251</name>
</gene>
<sequence length="255" mass="25954">MFSKTSAFTTLALALVTPLFVRAVVTPNEPGPDSSYTAGGTCSIVWAGDADSDTLWADMSIQLMTGNNFEMVHITTVATGQDGTVDGSFTYTCPEVDPYSAIYFYQFTNPITDEKTWTTRFTITSPEGDTVEPQEAVQPRTGDAIPWGVGALANPEGAIPPPVIGGASTGSGTGASDVVSTPTARPTASSAPTRLETSVRPTNTNSGAGSRPSTSGSRPSGPQTTGGPGSGAGALKASSVLAGLVVSAMSLFAFA</sequence>
<dbReference type="InterPro" id="IPR018466">
    <property type="entry name" value="Kre9/Knh1-like_N"/>
</dbReference>
<dbReference type="Proteomes" id="UP000307440">
    <property type="component" value="Unassembled WGS sequence"/>
</dbReference>
<feature type="compositionally biased region" description="Polar residues" evidence="2">
    <location>
        <begin position="178"/>
        <end position="205"/>
    </location>
</feature>